<dbReference type="AlphaFoldDB" id="A0A9J6B099"/>
<dbReference type="EMBL" id="JACXVP010000001">
    <property type="protein sequence ID" value="KAG5629955.1"/>
    <property type="molecule type" value="Genomic_DNA"/>
</dbReference>
<protein>
    <submittedName>
        <fullName evidence="1">Uncharacterized protein</fullName>
    </submittedName>
</protein>
<comment type="caution">
    <text evidence="1">The sequence shown here is derived from an EMBL/GenBank/DDBJ whole genome shotgun (WGS) entry which is preliminary data.</text>
</comment>
<reference evidence="1 2" key="1">
    <citation type="submission" date="2020-09" db="EMBL/GenBank/DDBJ databases">
        <title>De no assembly of potato wild relative species, Solanum commersonii.</title>
        <authorList>
            <person name="Cho K."/>
        </authorList>
    </citation>
    <scope>NUCLEOTIDE SEQUENCE [LARGE SCALE GENOMIC DNA]</scope>
    <source>
        <strain evidence="1">LZ3.2</strain>
        <tissue evidence="1">Leaf</tissue>
    </source>
</reference>
<proteinExistence type="predicted"/>
<name>A0A9J6B099_SOLCO</name>
<accession>A0A9J6B099</accession>
<dbReference type="Proteomes" id="UP000824120">
    <property type="component" value="Chromosome 1"/>
</dbReference>
<evidence type="ECO:0000313" key="2">
    <source>
        <dbReference type="Proteomes" id="UP000824120"/>
    </source>
</evidence>
<keyword evidence="2" id="KW-1185">Reference proteome</keyword>
<evidence type="ECO:0000313" key="1">
    <source>
        <dbReference type="EMBL" id="KAG5629955.1"/>
    </source>
</evidence>
<sequence>MLKKTFYQCPSIEALEQMHRVCQVYERSCDKEKVVSFEDDGSCGIVVLLLQDLQCEKKEDHGENGELKISAITSEWRVGEKSEN</sequence>
<organism evidence="1 2">
    <name type="scientific">Solanum commersonii</name>
    <name type="common">Commerson's wild potato</name>
    <name type="synonym">Commerson's nightshade</name>
    <dbReference type="NCBI Taxonomy" id="4109"/>
    <lineage>
        <taxon>Eukaryota</taxon>
        <taxon>Viridiplantae</taxon>
        <taxon>Streptophyta</taxon>
        <taxon>Embryophyta</taxon>
        <taxon>Tracheophyta</taxon>
        <taxon>Spermatophyta</taxon>
        <taxon>Magnoliopsida</taxon>
        <taxon>eudicotyledons</taxon>
        <taxon>Gunneridae</taxon>
        <taxon>Pentapetalae</taxon>
        <taxon>asterids</taxon>
        <taxon>lamiids</taxon>
        <taxon>Solanales</taxon>
        <taxon>Solanaceae</taxon>
        <taxon>Solanoideae</taxon>
        <taxon>Solaneae</taxon>
        <taxon>Solanum</taxon>
    </lineage>
</organism>
<gene>
    <name evidence="1" type="ORF">H5410_001672</name>
</gene>